<protein>
    <submittedName>
        <fullName evidence="1">Uncharacterized protein</fullName>
    </submittedName>
</protein>
<gene>
    <name evidence="1" type="ORF">OG727_22840</name>
</gene>
<dbReference type="Proteomes" id="UP001432292">
    <property type="component" value="Chromosome"/>
</dbReference>
<dbReference type="GeneID" id="96636206"/>
<proteinExistence type="predicted"/>
<organism evidence="1 2">
    <name type="scientific">Streptomyces caniferus</name>
    <dbReference type="NCBI Taxonomy" id="285557"/>
    <lineage>
        <taxon>Bacteria</taxon>
        <taxon>Bacillati</taxon>
        <taxon>Actinomycetota</taxon>
        <taxon>Actinomycetes</taxon>
        <taxon>Kitasatosporales</taxon>
        <taxon>Streptomycetaceae</taxon>
        <taxon>Streptomyces</taxon>
    </lineage>
</organism>
<accession>A0ABZ1VP40</accession>
<dbReference type="RefSeq" id="WP_328742315.1">
    <property type="nucleotide sequence ID" value="NZ_CP108073.1"/>
</dbReference>
<keyword evidence="2" id="KW-1185">Reference proteome</keyword>
<sequence length="163" mass="17891">MRRPCLVSTHSLGNVILESGVVTAAEEVFGLVHTVLRERDCRSNNVPGLALTLGVLKLGDSPFDLSQVDRRGLQGVRRVLRIQRAVLEAGAQSLDSRCESIRSVSVPVLKDIRHSLVQQIPHTAVRCITGELVMYVHPVVGDLVDLVRLCVAHHGLQRLKRVA</sequence>
<dbReference type="EMBL" id="CP108473">
    <property type="protein sequence ID" value="WUS24886.1"/>
    <property type="molecule type" value="Genomic_DNA"/>
</dbReference>
<evidence type="ECO:0000313" key="1">
    <source>
        <dbReference type="EMBL" id="WUS24886.1"/>
    </source>
</evidence>
<name>A0ABZ1VP40_9ACTN</name>
<reference evidence="1" key="1">
    <citation type="submission" date="2022-10" db="EMBL/GenBank/DDBJ databases">
        <title>The complete genomes of actinobacterial strains from the NBC collection.</title>
        <authorList>
            <person name="Joergensen T.S."/>
            <person name="Alvarez Arevalo M."/>
            <person name="Sterndorff E.B."/>
            <person name="Faurdal D."/>
            <person name="Vuksanovic O."/>
            <person name="Mourched A.-S."/>
            <person name="Charusanti P."/>
            <person name="Shaw S."/>
            <person name="Blin K."/>
            <person name="Weber T."/>
        </authorList>
    </citation>
    <scope>NUCLEOTIDE SEQUENCE</scope>
    <source>
        <strain evidence="1">NBC_01256</strain>
    </source>
</reference>
<evidence type="ECO:0000313" key="2">
    <source>
        <dbReference type="Proteomes" id="UP001432292"/>
    </source>
</evidence>